<sequence>MKFRQVRRRPEPEVVPPVADDQRAVQLADEIRRSGLFDTAWYLRHAGPLPAGEDPVDHYVRTGIPDDVSPQPCFDPAWYRSRPETPKQLDTAAFVHYVRRGAARGTSPHPLVDAHAYLADHPDAATHPGGPLGHYLESGWRTGARLAPGVDPEVFAPAADRPTSSTGAPFAEFAGDVQDLLAATAGHEDLARTAKTFDRAASDAFVAQTLAACSELREEPPLVSVVVPTKDRAPGVVEAVRSVLQQTYRHWQLVVVDDGSVDDTVEQLAPFLEDPRVELVRRPLPGGVSTARNAGLARAHGKYVAYLDSDNTWEPRFLEVMVAFVRTAGLRVGYAASELREEKKGGRTGFRALPFDREALQERNFIDCIVVLHERALLDEVGTFDETLRRNVDWDLFIRMAAVTDFGFAPFIGTRYDPWDERDDRITITEPFGYRHKVLDKHVVDWTAARARRGDRPPGDVSVVITANRSEPHLRSTIERVLALTAPEVEVVVVDAKLPDAEATQLQYLARRHPRLRVRRERFSLSTEVARNLGASLARGGVVVFVGPDVRVEPGWLGPLVGPLVEGAASACQPLVLRPDGAVWSAGTGHARGAHPYDLFAGFPGDAPEVLRASGRAALGARVLAVRADDFVGVGGFEATFVEDHDNADLSLRLAASAGREPRYVPQSLVSLLTVPDPPNGPRAQAVAAANQELYADRWRDVLDGDERAWEDAGYAVVGYETDLAHPARPVVVRDRSPRPLRWALKIGAPTVARRTNWGDWHFAVALKDALERRGQEVVIDCKDAWYRPTSRLDDVTLTLRGVTPYRPNPQHTNLVWVISHPQEVTARELRTFDAAFAASSTLAERLSRATGRTVPALLQCTDQRRFRPVAPDPLRRHEVLFVGNARGVRDSVGTALAAGIVPAVYGVRWQGLLPAGAWLGEYIPNEDLPAVYAGAGVVLNDHWDDMREHGLISNRLFDLAASGARIVSDPVPGLDEIFGDAVLTYETPAQLAQAVTQHLEEAPERRERRAAVTERIRREHTFDARAEALVETANRLSADLAGRRPLTVG</sequence>
<dbReference type="GO" id="GO:0044010">
    <property type="term" value="P:single-species biofilm formation"/>
    <property type="evidence" value="ECO:0007669"/>
    <property type="project" value="TreeGrafter"/>
</dbReference>
<proteinExistence type="predicted"/>
<dbReference type="Pfam" id="PF00535">
    <property type="entry name" value="Glycos_transf_2"/>
    <property type="match status" value="2"/>
</dbReference>
<dbReference type="InterPro" id="IPR050834">
    <property type="entry name" value="Glycosyltransf_2"/>
</dbReference>
<dbReference type="SUPFAM" id="SSF53448">
    <property type="entry name" value="Nucleotide-diphospho-sugar transferases"/>
    <property type="match status" value="2"/>
</dbReference>
<dbReference type="InterPro" id="IPR001173">
    <property type="entry name" value="Glyco_trans_2-like"/>
</dbReference>
<dbReference type="PANTHER" id="PTHR43685:SF2">
    <property type="entry name" value="GLYCOSYLTRANSFERASE 2-LIKE DOMAIN-CONTAINING PROTEIN"/>
    <property type="match status" value="1"/>
</dbReference>
<dbReference type="AlphaFoldDB" id="A0A1H1ZVK8"/>
<evidence type="ECO:0000313" key="3">
    <source>
        <dbReference type="EMBL" id="SDT37286.1"/>
    </source>
</evidence>
<organism evidence="3 4">
    <name type="scientific">Friedmanniella luteola</name>
    <dbReference type="NCBI Taxonomy" id="546871"/>
    <lineage>
        <taxon>Bacteria</taxon>
        <taxon>Bacillati</taxon>
        <taxon>Actinomycetota</taxon>
        <taxon>Actinomycetes</taxon>
        <taxon>Propionibacteriales</taxon>
        <taxon>Nocardioidaceae</taxon>
        <taxon>Friedmanniella</taxon>
    </lineage>
</organism>
<gene>
    <name evidence="3" type="ORF">SAMN04488543_4011</name>
</gene>
<dbReference type="Proteomes" id="UP000199092">
    <property type="component" value="Chromosome I"/>
</dbReference>
<evidence type="ECO:0000259" key="1">
    <source>
        <dbReference type="Pfam" id="PF00535"/>
    </source>
</evidence>
<keyword evidence="4" id="KW-1185">Reference proteome</keyword>
<dbReference type="EMBL" id="LT629749">
    <property type="protein sequence ID" value="SDT37286.1"/>
    <property type="molecule type" value="Genomic_DNA"/>
</dbReference>
<dbReference type="RefSeq" id="WP_091415310.1">
    <property type="nucleotide sequence ID" value="NZ_LT629749.1"/>
</dbReference>
<dbReference type="SUPFAM" id="SSF53756">
    <property type="entry name" value="UDP-Glycosyltransferase/glycogen phosphorylase"/>
    <property type="match status" value="1"/>
</dbReference>
<dbReference type="OrthoDB" id="5165900at2"/>
<protein>
    <submittedName>
        <fullName evidence="3">Glycosyl transferases group 1</fullName>
    </submittedName>
</protein>
<dbReference type="GO" id="GO:0016740">
    <property type="term" value="F:transferase activity"/>
    <property type="evidence" value="ECO:0007669"/>
    <property type="project" value="UniProtKB-KW"/>
</dbReference>
<dbReference type="Gene3D" id="3.90.550.10">
    <property type="entry name" value="Spore Coat Polysaccharide Biosynthesis Protein SpsA, Chain A"/>
    <property type="match status" value="2"/>
</dbReference>
<feature type="domain" description="Glycosyltransferase 2-like" evidence="1">
    <location>
        <begin position="463"/>
        <end position="580"/>
    </location>
</feature>
<dbReference type="PANTHER" id="PTHR43685">
    <property type="entry name" value="GLYCOSYLTRANSFERASE"/>
    <property type="match status" value="1"/>
</dbReference>
<reference evidence="3 4" key="1">
    <citation type="submission" date="2016-10" db="EMBL/GenBank/DDBJ databases">
        <authorList>
            <person name="de Groot N.N."/>
        </authorList>
    </citation>
    <scope>NUCLEOTIDE SEQUENCE [LARGE SCALE GENOMIC DNA]</scope>
    <source>
        <strain evidence="3 4">DSM 21741</strain>
    </source>
</reference>
<dbReference type="InterPro" id="IPR055259">
    <property type="entry name" value="YkvP/CgeB_Glyco_trans-like"/>
</dbReference>
<dbReference type="Gene3D" id="3.40.50.2000">
    <property type="entry name" value="Glycogen Phosphorylase B"/>
    <property type="match status" value="1"/>
</dbReference>
<dbReference type="InterPro" id="IPR029044">
    <property type="entry name" value="Nucleotide-diphossugar_trans"/>
</dbReference>
<dbReference type="Pfam" id="PF13524">
    <property type="entry name" value="Glyco_trans_1_2"/>
    <property type="match status" value="1"/>
</dbReference>
<name>A0A1H1ZVK8_9ACTN</name>
<accession>A0A1H1ZVK8</accession>
<evidence type="ECO:0000313" key="4">
    <source>
        <dbReference type="Proteomes" id="UP000199092"/>
    </source>
</evidence>
<evidence type="ECO:0000259" key="2">
    <source>
        <dbReference type="Pfam" id="PF13524"/>
    </source>
</evidence>
<feature type="domain" description="Glycosyltransferase 2-like" evidence="1">
    <location>
        <begin position="224"/>
        <end position="330"/>
    </location>
</feature>
<dbReference type="STRING" id="546871.SAMN04488543_4011"/>
<feature type="domain" description="Spore protein YkvP/CgeB glycosyl transferase-like" evidence="2">
    <location>
        <begin position="901"/>
        <end position="1031"/>
    </location>
</feature>
<keyword evidence="3" id="KW-0808">Transferase</keyword>